<feature type="signal peptide" evidence="9">
    <location>
        <begin position="1"/>
        <end position="22"/>
    </location>
</feature>
<keyword evidence="3 9" id="KW-0732">Signal</keyword>
<comment type="subcellular location">
    <subcellularLocation>
        <location evidence="1">Endoplasmic reticulum membrane</location>
        <topology evidence="1">Single-pass type I membrane protein</topology>
    </subcellularLocation>
</comment>
<keyword evidence="17" id="KW-1185">Reference proteome</keyword>
<evidence type="ECO:0000259" key="11">
    <source>
        <dbReference type="Pfam" id="PF22902"/>
    </source>
</evidence>
<evidence type="ECO:0000259" key="14">
    <source>
        <dbReference type="Pfam" id="PF23194"/>
    </source>
</evidence>
<dbReference type="InterPro" id="IPR056319">
    <property type="entry name" value="NOMO_7th"/>
</dbReference>
<evidence type="ECO:0000256" key="9">
    <source>
        <dbReference type="SAM" id="SignalP"/>
    </source>
</evidence>
<dbReference type="InterPro" id="IPR055075">
    <property type="entry name" value="NOMO-like_N"/>
</dbReference>
<comment type="caution">
    <text evidence="16">The sequence shown here is derived from an EMBL/GenBank/DDBJ whole genome shotgun (WGS) entry which is preliminary data.</text>
</comment>
<dbReference type="Pfam" id="PF22902">
    <property type="entry name" value="NOMO1-like_9th"/>
    <property type="match status" value="1"/>
</dbReference>
<dbReference type="InterPro" id="IPR013783">
    <property type="entry name" value="Ig-like_fold"/>
</dbReference>
<dbReference type="Pfam" id="PF23141">
    <property type="entry name" value="Ig_NOMO"/>
    <property type="match status" value="1"/>
</dbReference>
<organism evidence="16 17">
    <name type="scientific">Polysphondylium violaceum</name>
    <dbReference type="NCBI Taxonomy" id="133409"/>
    <lineage>
        <taxon>Eukaryota</taxon>
        <taxon>Amoebozoa</taxon>
        <taxon>Evosea</taxon>
        <taxon>Eumycetozoa</taxon>
        <taxon>Dictyostelia</taxon>
        <taxon>Dictyosteliales</taxon>
        <taxon>Dictyosteliaceae</taxon>
        <taxon>Polysphondylium</taxon>
    </lineage>
</organism>
<keyword evidence="2 8" id="KW-0812">Transmembrane</keyword>
<keyword evidence="5 8" id="KW-1133">Transmembrane helix</keyword>
<evidence type="ECO:0000256" key="4">
    <source>
        <dbReference type="ARBA" id="ARBA00022824"/>
    </source>
</evidence>
<dbReference type="SUPFAM" id="SSF117074">
    <property type="entry name" value="Hypothetical protein PA1324"/>
    <property type="match status" value="1"/>
</dbReference>
<protein>
    <submittedName>
        <fullName evidence="16">Uncharacterized protein</fullName>
    </submittedName>
</protein>
<feature type="domain" description="NOMO second beta-sandwich" evidence="12">
    <location>
        <begin position="382"/>
        <end position="444"/>
    </location>
</feature>
<feature type="domain" description="NOMO second beta-sandwich" evidence="12">
    <location>
        <begin position="1022"/>
        <end position="1096"/>
    </location>
</feature>
<dbReference type="Proteomes" id="UP000695562">
    <property type="component" value="Unassembled WGS sequence"/>
</dbReference>
<dbReference type="Gene3D" id="2.60.40.10">
    <property type="entry name" value="Immunoglobulins"/>
    <property type="match status" value="2"/>
</dbReference>
<feature type="domain" description="NOMO-like N-terminal beta-sandwich" evidence="10">
    <location>
        <begin position="86"/>
        <end position="151"/>
    </location>
</feature>
<dbReference type="InterPro" id="IPR056190">
    <property type="entry name" value="NOMO_5th"/>
</dbReference>
<evidence type="ECO:0000313" key="17">
    <source>
        <dbReference type="Proteomes" id="UP000695562"/>
    </source>
</evidence>
<feature type="domain" description="NOMO seventh transthyretin-like" evidence="13">
    <location>
        <begin position="690"/>
        <end position="727"/>
    </location>
</feature>
<dbReference type="PANTHER" id="PTHR23303:SF14">
    <property type="entry name" value="BOS COMPLEX SUBUNIT NOMO1-RELATED"/>
    <property type="match status" value="1"/>
</dbReference>
<accession>A0A8J4PZK7</accession>
<evidence type="ECO:0000259" key="10">
    <source>
        <dbReference type="Pfam" id="PF22898"/>
    </source>
</evidence>
<feature type="compositionally biased region" description="Polar residues" evidence="7">
    <location>
        <begin position="27"/>
        <end position="39"/>
    </location>
</feature>
<evidence type="ECO:0000259" key="13">
    <source>
        <dbReference type="Pfam" id="PF23141"/>
    </source>
</evidence>
<feature type="domain" description="NOMO fifth transthyretin-like" evidence="14">
    <location>
        <begin position="465"/>
        <end position="550"/>
    </location>
</feature>
<feature type="chain" id="PRO_5035221951" evidence="9">
    <location>
        <begin position="23"/>
        <end position="1282"/>
    </location>
</feature>
<evidence type="ECO:0000256" key="6">
    <source>
        <dbReference type="ARBA" id="ARBA00023136"/>
    </source>
</evidence>
<dbReference type="GO" id="GO:0005576">
    <property type="term" value="C:extracellular region"/>
    <property type="evidence" value="ECO:0007669"/>
    <property type="project" value="UniProtKB-SubCell"/>
</dbReference>
<dbReference type="Pfam" id="PF22898">
    <property type="entry name" value="NOMO1-like_1st"/>
    <property type="match status" value="1"/>
</dbReference>
<dbReference type="Gene3D" id="2.60.40.1120">
    <property type="entry name" value="Carboxypeptidase-like, regulatory domain"/>
    <property type="match status" value="1"/>
</dbReference>
<dbReference type="GO" id="GO:0005789">
    <property type="term" value="C:endoplasmic reticulum membrane"/>
    <property type="evidence" value="ECO:0007669"/>
    <property type="project" value="UniProtKB-SubCell"/>
</dbReference>
<keyword evidence="6 8" id="KW-0472">Membrane</keyword>
<evidence type="ECO:0000256" key="8">
    <source>
        <dbReference type="SAM" id="Phobius"/>
    </source>
</evidence>
<dbReference type="PANTHER" id="PTHR23303">
    <property type="entry name" value="CARBOXYPEPTIDASE REGULATORY REGION-CONTAINING"/>
    <property type="match status" value="1"/>
</dbReference>
<gene>
    <name evidence="16" type="ORF">CYY_002290</name>
</gene>
<evidence type="ECO:0000256" key="5">
    <source>
        <dbReference type="ARBA" id="ARBA00022989"/>
    </source>
</evidence>
<dbReference type="EMBL" id="AJWJ01000062">
    <property type="protein sequence ID" value="KAF2076385.1"/>
    <property type="molecule type" value="Genomic_DNA"/>
</dbReference>
<evidence type="ECO:0000256" key="7">
    <source>
        <dbReference type="SAM" id="MobiDB-lite"/>
    </source>
</evidence>
<dbReference type="InterPro" id="IPR055074">
    <property type="entry name" value="NOMO1-3_2nd"/>
</dbReference>
<dbReference type="InterPro" id="IPR056187">
    <property type="entry name" value="NOMO_8th"/>
</dbReference>
<proteinExistence type="predicted"/>
<evidence type="ECO:0000256" key="1">
    <source>
        <dbReference type="ARBA" id="ARBA00004115"/>
    </source>
</evidence>
<evidence type="ECO:0000256" key="3">
    <source>
        <dbReference type="ARBA" id="ARBA00022729"/>
    </source>
</evidence>
<feature type="domain" description="NOMO-like ninth beta-sandwich" evidence="11">
    <location>
        <begin position="847"/>
        <end position="929"/>
    </location>
</feature>
<keyword evidence="4" id="KW-0256">Endoplasmic reticulum</keyword>
<dbReference type="SUPFAM" id="SSF49478">
    <property type="entry name" value="Cna protein B-type domain"/>
    <property type="match status" value="2"/>
</dbReference>
<feature type="domain" description="NOMO eighth prealbumin-like" evidence="15">
    <location>
        <begin position="757"/>
        <end position="845"/>
    </location>
</feature>
<evidence type="ECO:0000256" key="2">
    <source>
        <dbReference type="ARBA" id="ARBA00022692"/>
    </source>
</evidence>
<sequence length="1282" mass="146614">MKSAVFLLLIYLLLIVSSEVFSRDNSEINNTPQQQQSQDELNKDNNDIASSTSSHVLLNDCGGYIKLSKEFIVDQQNQQQNNKLIKNNINYKKIQVNLIEKSSGKIIETTVCSPNGYYQFPIYDYNYYQIQLIAPTGWSFDINLIIKDQCKDQDYNFELLGFKAEGYVYVDRNCISFNKQEKNIAGIDIILTDSKETKTIATTLTDSSGYYYFNNIVPGLEYRVIASHDTWSFIKPFTTFTSRVYDNYYIPQEDGGLVVGGYDMEGRLIDLKQQPVTTATFHLFYCSDYKNADGIAVERIEGCEPSQQAMHYDLDDRDPLCSVQSDSLGAFKFRNVPCGKYLVISEFYGPGPLFTLYDIEPRDHEYVMDSGGYAMEPGFKVSGFSLKGKVINHFGRGVRGVRISINGERKTTTNAQGEYILIGLLEGHYNIEATKKNYYFEEFQDYFVDEESDKIKPIKVLSYDLCGQVSFATPPPGVVVNPREIILGSKKYSEKKTLTDNLGYFCFSVTPGTYSLLLPISLEEKRRGMKFTTNSMTVTVEDEPVLGLTFSQLLFTLTGKIITLRKIKQHSEIPNSLIIELEQIQNSNSTEPLVVKEPVFATLVYPENGDIQFEFRNVLPGLYKVRVRNDVWCWGEAEREINLLTAEHDINDIEFHQMGYKFNIYSPNSNFISIAHRYNDQMLDTRILNKGHLNTYCLDRPGIHEFSVKSCFRFSQETYQFDTNSGVVGELLLNIEKYLISSNIIFDSSLINTTNVGEISFMVQIFDYQGLLLDLVETSFESNNVYHYSYWADLGDELEFVPIVNPVLVSKNPNEYKALLFYPKSIRVEVKQSDKCAPSVQEFSVKKGFYLQGSIIPPVEAVKIIATLNQETEEELGLDYRTSTAITFSDSNGQYRVGPLYDTNNYDIHAEKYGYLFKSENDGKNINFKTIELGNIIITVLEQSSQTPIPGVVLSMSGHDNDYKQEAQVPKNGSIGFHSLFPGTYLLSAAFKDYNFSPNKTTFHLYEGQEAKVTLYATKIAYSINGFIRSINLQKIPSNINIGLYSDDNLIKETLTNINGFYSFNGLAPGDYHMEVKDKQIYNSTPKRSNITVVDQDIEEIDFVIIFSKQTKTIDITGTIKVDRNLNHQNLYAQLYSQDNKLLQSIPINFFRSFDFKEVQLKTNPHRIVIERKLSDSKFLPLTNDIQPQFHLIDKDSCFAHYDFEILSNTMELPAENPILIPFSKLISTLIVLIIIAILIYPLKYLNFFEYVKEFFKQLKKKKSGSIKSRIFKQKKIKIIKE</sequence>
<dbReference type="InterPro" id="IPR051417">
    <property type="entry name" value="SDr/BOS_complex"/>
</dbReference>
<reference evidence="16" key="1">
    <citation type="submission" date="2020-01" db="EMBL/GenBank/DDBJ databases">
        <title>Development of genomics and gene disruption for Polysphondylium violaceum indicates a role for the polyketide synthase stlB in stalk morphogenesis.</title>
        <authorList>
            <person name="Narita B."/>
            <person name="Kawabe Y."/>
            <person name="Kin K."/>
            <person name="Saito T."/>
            <person name="Gibbs R."/>
            <person name="Kuspa A."/>
            <person name="Muzny D."/>
            <person name="Queller D."/>
            <person name="Richards S."/>
            <person name="Strassman J."/>
            <person name="Sucgang R."/>
            <person name="Worley K."/>
            <person name="Schaap P."/>
        </authorList>
    </citation>
    <scope>NUCLEOTIDE SEQUENCE</scope>
    <source>
        <strain evidence="16">QSvi11</strain>
    </source>
</reference>
<feature type="transmembrane region" description="Helical" evidence="8">
    <location>
        <begin position="1219"/>
        <end position="1243"/>
    </location>
</feature>
<dbReference type="Pfam" id="PF23194">
    <property type="entry name" value="NOMO_5th"/>
    <property type="match status" value="1"/>
</dbReference>
<evidence type="ECO:0000259" key="12">
    <source>
        <dbReference type="Pfam" id="PF22904"/>
    </source>
</evidence>
<dbReference type="OrthoDB" id="10263633at2759"/>
<name>A0A8J4PZK7_9MYCE</name>
<dbReference type="Pfam" id="PF23660">
    <property type="entry name" value="NOMO_8th"/>
    <property type="match status" value="1"/>
</dbReference>
<feature type="domain" description="NOMO second beta-sandwich" evidence="12">
    <location>
        <begin position="178"/>
        <end position="240"/>
    </location>
</feature>
<dbReference type="SUPFAM" id="SSF49464">
    <property type="entry name" value="Carboxypeptidase regulatory domain-like"/>
    <property type="match status" value="1"/>
</dbReference>
<feature type="region of interest" description="Disordered" evidence="7">
    <location>
        <begin position="26"/>
        <end position="45"/>
    </location>
</feature>
<dbReference type="Pfam" id="PF22904">
    <property type="entry name" value="NOMO1-like_2nd"/>
    <property type="match status" value="3"/>
</dbReference>
<dbReference type="InterPro" id="IPR055073">
    <property type="entry name" value="NOMO1-like_9th"/>
</dbReference>
<evidence type="ECO:0000313" key="16">
    <source>
        <dbReference type="EMBL" id="KAF2076385.1"/>
    </source>
</evidence>
<evidence type="ECO:0000259" key="15">
    <source>
        <dbReference type="Pfam" id="PF23660"/>
    </source>
</evidence>
<dbReference type="InterPro" id="IPR008969">
    <property type="entry name" value="CarboxyPept-like_regulatory"/>
</dbReference>